<reference evidence="2" key="1">
    <citation type="submission" date="2021-03" db="EMBL/GenBank/DDBJ databases">
        <title>Whole genome shotgun sequence of Actinoplanes consettensis NBRC 14913.</title>
        <authorList>
            <person name="Komaki H."/>
            <person name="Tamura T."/>
        </authorList>
    </citation>
    <scope>NUCLEOTIDE SEQUENCE</scope>
    <source>
        <strain evidence="2">NBRC 14913</strain>
    </source>
</reference>
<protein>
    <recommendedName>
        <fullName evidence="1">HTH marR-type domain-containing protein</fullName>
    </recommendedName>
</protein>
<dbReference type="InterPro" id="IPR000835">
    <property type="entry name" value="HTH_MarR-typ"/>
</dbReference>
<gene>
    <name evidence="2" type="ORF">Aco04nite_41220</name>
</gene>
<dbReference type="InterPro" id="IPR036390">
    <property type="entry name" value="WH_DNA-bd_sf"/>
</dbReference>
<evidence type="ECO:0000259" key="1">
    <source>
        <dbReference type="PROSITE" id="PS50995"/>
    </source>
</evidence>
<name>A0A919SM58_9ACTN</name>
<dbReference type="InterPro" id="IPR039422">
    <property type="entry name" value="MarR/SlyA-like"/>
</dbReference>
<organism evidence="2 3">
    <name type="scientific">Winogradskya consettensis</name>
    <dbReference type="NCBI Taxonomy" id="113560"/>
    <lineage>
        <taxon>Bacteria</taxon>
        <taxon>Bacillati</taxon>
        <taxon>Actinomycetota</taxon>
        <taxon>Actinomycetes</taxon>
        <taxon>Micromonosporales</taxon>
        <taxon>Micromonosporaceae</taxon>
        <taxon>Winogradskya</taxon>
    </lineage>
</organism>
<dbReference type="Pfam" id="PF12802">
    <property type="entry name" value="MarR_2"/>
    <property type="match status" value="1"/>
</dbReference>
<dbReference type="RefSeq" id="WP_212998854.1">
    <property type="nucleotide sequence ID" value="NZ_BAAATW010000015.1"/>
</dbReference>
<dbReference type="PROSITE" id="PS50995">
    <property type="entry name" value="HTH_MARR_2"/>
    <property type="match status" value="1"/>
</dbReference>
<comment type="caution">
    <text evidence="2">The sequence shown here is derived from an EMBL/GenBank/DDBJ whole genome shotgun (WGS) entry which is preliminary data.</text>
</comment>
<dbReference type="Proteomes" id="UP000680865">
    <property type="component" value="Unassembled WGS sequence"/>
</dbReference>
<dbReference type="Gene3D" id="1.10.10.10">
    <property type="entry name" value="Winged helix-like DNA-binding domain superfamily/Winged helix DNA-binding domain"/>
    <property type="match status" value="1"/>
</dbReference>
<evidence type="ECO:0000313" key="2">
    <source>
        <dbReference type="EMBL" id="GIM74615.1"/>
    </source>
</evidence>
<sequence length="142" mass="15411">MLTTKLGVLLSGRGVVAGDRVRDALADAGLTMRSAFTLTQLAAGPVNQQTLIDLLGVDPSAVVTVLNELEGRGLVSRQRDPADRRRHIVVMTADGTRTLHTVEEVLDKTDDDLFAALTPRERDQLERLLTKVADADSCAEKY</sequence>
<dbReference type="PANTHER" id="PTHR33164:SF94">
    <property type="entry name" value="TRANSCRIPTIONAL REGULATORY PROTEIN-RELATED"/>
    <property type="match status" value="1"/>
</dbReference>
<evidence type="ECO:0000313" key="3">
    <source>
        <dbReference type="Proteomes" id="UP000680865"/>
    </source>
</evidence>
<dbReference type="GO" id="GO:0003700">
    <property type="term" value="F:DNA-binding transcription factor activity"/>
    <property type="evidence" value="ECO:0007669"/>
    <property type="project" value="InterPro"/>
</dbReference>
<accession>A0A919SM58</accession>
<feature type="domain" description="HTH marR-type" evidence="1">
    <location>
        <begin position="1"/>
        <end position="134"/>
    </location>
</feature>
<dbReference type="EMBL" id="BOQP01000021">
    <property type="protein sequence ID" value="GIM74615.1"/>
    <property type="molecule type" value="Genomic_DNA"/>
</dbReference>
<dbReference type="PRINTS" id="PR00598">
    <property type="entry name" value="HTHMARR"/>
</dbReference>
<dbReference type="SMART" id="SM00347">
    <property type="entry name" value="HTH_MARR"/>
    <property type="match status" value="1"/>
</dbReference>
<dbReference type="InterPro" id="IPR036388">
    <property type="entry name" value="WH-like_DNA-bd_sf"/>
</dbReference>
<dbReference type="SUPFAM" id="SSF46785">
    <property type="entry name" value="Winged helix' DNA-binding domain"/>
    <property type="match status" value="1"/>
</dbReference>
<dbReference type="GO" id="GO:0006950">
    <property type="term" value="P:response to stress"/>
    <property type="evidence" value="ECO:0007669"/>
    <property type="project" value="TreeGrafter"/>
</dbReference>
<keyword evidence="3" id="KW-1185">Reference proteome</keyword>
<dbReference type="PANTHER" id="PTHR33164">
    <property type="entry name" value="TRANSCRIPTIONAL REGULATOR, MARR FAMILY"/>
    <property type="match status" value="1"/>
</dbReference>
<proteinExistence type="predicted"/>
<dbReference type="AlphaFoldDB" id="A0A919SM58"/>